<protein>
    <submittedName>
        <fullName evidence="8">Aspartic peptidase domain-containing protein</fullName>
    </submittedName>
</protein>
<evidence type="ECO:0000256" key="3">
    <source>
        <dbReference type="RuleBase" id="RU000454"/>
    </source>
</evidence>
<proteinExistence type="inferred from homology"/>
<dbReference type="InterPro" id="IPR021109">
    <property type="entry name" value="Peptidase_aspartic_dom_sf"/>
</dbReference>
<name>A0AAD7FY23_9AGAR</name>
<organism evidence="8 9">
    <name type="scientific">Roridomyces roridus</name>
    <dbReference type="NCBI Taxonomy" id="1738132"/>
    <lineage>
        <taxon>Eukaryota</taxon>
        <taxon>Fungi</taxon>
        <taxon>Dikarya</taxon>
        <taxon>Basidiomycota</taxon>
        <taxon>Agaricomycotina</taxon>
        <taxon>Agaricomycetes</taxon>
        <taxon>Agaricomycetidae</taxon>
        <taxon>Agaricales</taxon>
        <taxon>Marasmiineae</taxon>
        <taxon>Mycenaceae</taxon>
        <taxon>Roridomyces</taxon>
    </lineage>
</organism>
<evidence type="ECO:0000259" key="7">
    <source>
        <dbReference type="PROSITE" id="PS51767"/>
    </source>
</evidence>
<dbReference type="Pfam" id="PF00026">
    <property type="entry name" value="Asp"/>
    <property type="match status" value="1"/>
</dbReference>
<keyword evidence="5" id="KW-1133">Transmembrane helix</keyword>
<dbReference type="Gene3D" id="2.40.70.10">
    <property type="entry name" value="Acid Proteases"/>
    <property type="match status" value="2"/>
</dbReference>
<dbReference type="InterPro" id="IPR033121">
    <property type="entry name" value="PEPTIDASE_A1"/>
</dbReference>
<feature type="compositionally biased region" description="Low complexity" evidence="4">
    <location>
        <begin position="436"/>
        <end position="475"/>
    </location>
</feature>
<keyword evidence="5" id="KW-0812">Transmembrane</keyword>
<dbReference type="GO" id="GO:0006508">
    <property type="term" value="P:proteolysis"/>
    <property type="evidence" value="ECO:0007669"/>
    <property type="project" value="UniProtKB-KW"/>
</dbReference>
<dbReference type="SUPFAM" id="SSF50630">
    <property type="entry name" value="Acid proteases"/>
    <property type="match status" value="1"/>
</dbReference>
<gene>
    <name evidence="8" type="ORF">FB45DRAFT_861368</name>
</gene>
<dbReference type="AlphaFoldDB" id="A0AAD7FY23"/>
<dbReference type="Proteomes" id="UP001221142">
    <property type="component" value="Unassembled WGS sequence"/>
</dbReference>
<dbReference type="InterPro" id="IPR001461">
    <property type="entry name" value="Aspartic_peptidase_A1"/>
</dbReference>
<evidence type="ECO:0000256" key="6">
    <source>
        <dbReference type="SAM" id="SignalP"/>
    </source>
</evidence>
<reference evidence="8" key="1">
    <citation type="submission" date="2023-03" db="EMBL/GenBank/DDBJ databases">
        <title>Massive genome expansion in bonnet fungi (Mycena s.s.) driven by repeated elements and novel gene families across ecological guilds.</title>
        <authorList>
            <consortium name="Lawrence Berkeley National Laboratory"/>
            <person name="Harder C.B."/>
            <person name="Miyauchi S."/>
            <person name="Viragh M."/>
            <person name="Kuo A."/>
            <person name="Thoen E."/>
            <person name="Andreopoulos B."/>
            <person name="Lu D."/>
            <person name="Skrede I."/>
            <person name="Drula E."/>
            <person name="Henrissat B."/>
            <person name="Morin E."/>
            <person name="Kohler A."/>
            <person name="Barry K."/>
            <person name="LaButti K."/>
            <person name="Morin E."/>
            <person name="Salamov A."/>
            <person name="Lipzen A."/>
            <person name="Mereny Z."/>
            <person name="Hegedus B."/>
            <person name="Baldrian P."/>
            <person name="Stursova M."/>
            <person name="Weitz H."/>
            <person name="Taylor A."/>
            <person name="Grigoriev I.V."/>
            <person name="Nagy L.G."/>
            <person name="Martin F."/>
            <person name="Kauserud H."/>
        </authorList>
    </citation>
    <scope>NUCLEOTIDE SEQUENCE</scope>
    <source>
        <strain evidence="8">9284</strain>
    </source>
</reference>
<dbReference type="CDD" id="cd05471">
    <property type="entry name" value="pepsin_like"/>
    <property type="match status" value="1"/>
</dbReference>
<evidence type="ECO:0000256" key="2">
    <source>
        <dbReference type="ARBA" id="ARBA00022750"/>
    </source>
</evidence>
<feature type="domain" description="Peptidase A1" evidence="7">
    <location>
        <begin position="47"/>
        <end position="393"/>
    </location>
</feature>
<dbReference type="PROSITE" id="PS00141">
    <property type="entry name" value="ASP_PROTEASE"/>
    <property type="match status" value="1"/>
</dbReference>
<comment type="similarity">
    <text evidence="1 3">Belongs to the peptidase A1 family.</text>
</comment>
<feature type="region of interest" description="Disordered" evidence="4">
    <location>
        <begin position="429"/>
        <end position="508"/>
    </location>
</feature>
<keyword evidence="5" id="KW-0472">Membrane</keyword>
<comment type="caution">
    <text evidence="8">The sequence shown here is derived from an EMBL/GenBank/DDBJ whole genome shotgun (WGS) entry which is preliminary data.</text>
</comment>
<dbReference type="PROSITE" id="PS51767">
    <property type="entry name" value="PEPTIDASE_A1"/>
    <property type="match status" value="1"/>
</dbReference>
<keyword evidence="9" id="KW-1185">Reference proteome</keyword>
<keyword evidence="3" id="KW-0645">Protease</keyword>
<evidence type="ECO:0000313" key="9">
    <source>
        <dbReference type="Proteomes" id="UP001221142"/>
    </source>
</evidence>
<dbReference type="EMBL" id="JARKIF010000003">
    <property type="protein sequence ID" value="KAJ7643773.1"/>
    <property type="molecule type" value="Genomic_DNA"/>
</dbReference>
<evidence type="ECO:0000256" key="5">
    <source>
        <dbReference type="SAM" id="Phobius"/>
    </source>
</evidence>
<dbReference type="PANTHER" id="PTHR47966">
    <property type="entry name" value="BETA-SITE APP-CLEAVING ENZYME, ISOFORM A-RELATED"/>
    <property type="match status" value="1"/>
</dbReference>
<evidence type="ECO:0000256" key="1">
    <source>
        <dbReference type="ARBA" id="ARBA00007447"/>
    </source>
</evidence>
<keyword evidence="3" id="KW-0378">Hydrolase</keyword>
<keyword evidence="2 3" id="KW-0064">Aspartyl protease</keyword>
<feature type="transmembrane region" description="Helical" evidence="5">
    <location>
        <begin position="513"/>
        <end position="540"/>
    </location>
</feature>
<feature type="chain" id="PRO_5042086740" evidence="6">
    <location>
        <begin position="24"/>
        <end position="577"/>
    </location>
</feature>
<evidence type="ECO:0000256" key="4">
    <source>
        <dbReference type="SAM" id="MobiDB-lite"/>
    </source>
</evidence>
<dbReference type="InterPro" id="IPR034164">
    <property type="entry name" value="Pepsin-like_dom"/>
</dbReference>
<feature type="signal peptide" evidence="6">
    <location>
        <begin position="1"/>
        <end position="23"/>
    </location>
</feature>
<sequence length="577" mass="60684">MLRIPATLLSLLLLHFELGTVSAKPGRRPKYTVDENNNIINNYNDLYTLNLTVAGTVFNVMLDTGSTDAWVAPTDTDVLSGNFTDTGAVAAIFYGDGSNFVNGTVGIAEVEVAGQKIADQAFINVLNSVGEEFDQEHGVIGLIGLGFDGPSGDIPAALTKAGYNGSEVGKSVLTNIFDQNPTFGRFFAFSLSRVGDVADSADASLTISGYDDRYTAVQDAPLLLQHPPNSGMWSVQTDDVAINGVTIPWISSSATSPKAPKTVLLDTGTSNILVSQELRDAIYSAVPGAILAANSSIPNPNFNQDNDVWVIPCDTPVNLTVKFAGLDYPIHPLDVTDVSFLVGPDGNNYTVCINSVTNGGSVLGENLDALYGDSMLRNVYTVFSFGNETTPPHVQLLSDTQTDEAAQDFALVRSEILASSPLELSPQDIINLFDGPSSNSSDVPSSTSSSIGTTTPTPIQTSATASSPTETASDPPSDDNSADLSKVTSGKPAVNLADSDSTTSNSDSAAAKWGPIIVGLLGANLLVLLVLTFLGVMNYIRGGRTTGASRAVNASYVPVKLKDEGVPRRSSFERYND</sequence>
<dbReference type="PRINTS" id="PR00792">
    <property type="entry name" value="PEPSIN"/>
</dbReference>
<keyword evidence="6" id="KW-0732">Signal</keyword>
<feature type="compositionally biased region" description="Low complexity" evidence="4">
    <location>
        <begin position="497"/>
        <end position="508"/>
    </location>
</feature>
<accession>A0AAD7FY23</accession>
<dbReference type="GO" id="GO:0004190">
    <property type="term" value="F:aspartic-type endopeptidase activity"/>
    <property type="evidence" value="ECO:0007669"/>
    <property type="project" value="UniProtKB-KW"/>
</dbReference>
<dbReference type="PANTHER" id="PTHR47966:SF51">
    <property type="entry name" value="BETA-SITE APP-CLEAVING ENZYME, ISOFORM A-RELATED"/>
    <property type="match status" value="1"/>
</dbReference>
<dbReference type="InterPro" id="IPR001969">
    <property type="entry name" value="Aspartic_peptidase_AS"/>
</dbReference>
<evidence type="ECO:0000313" key="8">
    <source>
        <dbReference type="EMBL" id="KAJ7643773.1"/>
    </source>
</evidence>